<dbReference type="RefSeq" id="WP_406695044.1">
    <property type="nucleotide sequence ID" value="NZ_CP155447.1"/>
</dbReference>
<dbReference type="GO" id="GO:0008199">
    <property type="term" value="F:ferric iron binding"/>
    <property type="evidence" value="ECO:0007669"/>
    <property type="project" value="InterPro"/>
</dbReference>
<dbReference type="InterPro" id="IPR002024">
    <property type="entry name" value="Bacterioferritin"/>
</dbReference>
<protein>
    <submittedName>
        <fullName evidence="7">Ferritin-like domain-containing protein</fullName>
    </submittedName>
</protein>
<dbReference type="GO" id="GO:0004322">
    <property type="term" value="F:ferroxidase activity"/>
    <property type="evidence" value="ECO:0007669"/>
    <property type="project" value="TreeGrafter"/>
</dbReference>
<dbReference type="GO" id="GO:0005829">
    <property type="term" value="C:cytosol"/>
    <property type="evidence" value="ECO:0007669"/>
    <property type="project" value="TreeGrafter"/>
</dbReference>
<dbReference type="GO" id="GO:0006879">
    <property type="term" value="P:intracellular iron ion homeostasis"/>
    <property type="evidence" value="ECO:0007669"/>
    <property type="project" value="UniProtKB-KW"/>
</dbReference>
<organism evidence="7">
    <name type="scientific">Singulisphaera sp. Ch08</name>
    <dbReference type="NCBI Taxonomy" id="3120278"/>
    <lineage>
        <taxon>Bacteria</taxon>
        <taxon>Pseudomonadati</taxon>
        <taxon>Planctomycetota</taxon>
        <taxon>Planctomycetia</taxon>
        <taxon>Isosphaerales</taxon>
        <taxon>Isosphaeraceae</taxon>
        <taxon>Singulisphaera</taxon>
    </lineage>
</organism>
<keyword evidence="3" id="KW-0349">Heme</keyword>
<reference evidence="7" key="1">
    <citation type="submission" date="2024-05" db="EMBL/GenBank/DDBJ databases">
        <title>Planctomycetes of the genus Singulisphaera possess chitinolytic capabilities.</title>
        <authorList>
            <person name="Ivanova A."/>
        </authorList>
    </citation>
    <scope>NUCLEOTIDE SEQUENCE</scope>
    <source>
        <strain evidence="7">Ch08T</strain>
    </source>
</reference>
<dbReference type="EMBL" id="CP155447">
    <property type="protein sequence ID" value="XBH02302.1"/>
    <property type="molecule type" value="Genomic_DNA"/>
</dbReference>
<dbReference type="CDD" id="cd00657">
    <property type="entry name" value="Ferritin_like"/>
    <property type="match status" value="1"/>
</dbReference>
<keyword evidence="2" id="KW-0409">Iron storage</keyword>
<dbReference type="SUPFAM" id="SSF47240">
    <property type="entry name" value="Ferritin-like"/>
    <property type="match status" value="1"/>
</dbReference>
<dbReference type="PANTHER" id="PTHR30295">
    <property type="entry name" value="BACTERIOFERRITIN"/>
    <property type="match status" value="1"/>
</dbReference>
<evidence type="ECO:0000256" key="3">
    <source>
        <dbReference type="ARBA" id="ARBA00022617"/>
    </source>
</evidence>
<accession>A0AAU7CA11</accession>
<dbReference type="GO" id="GO:0020037">
    <property type="term" value="F:heme binding"/>
    <property type="evidence" value="ECO:0007669"/>
    <property type="project" value="TreeGrafter"/>
</dbReference>
<dbReference type="PANTHER" id="PTHR30295:SF0">
    <property type="entry name" value="BACTERIOFERRITIN"/>
    <property type="match status" value="1"/>
</dbReference>
<dbReference type="PRINTS" id="PR00601">
    <property type="entry name" value="BACFERRITIN"/>
</dbReference>
<evidence type="ECO:0000259" key="6">
    <source>
        <dbReference type="PROSITE" id="PS50905"/>
    </source>
</evidence>
<comment type="similarity">
    <text evidence="1">Belongs to the bacterioferritin family.</text>
</comment>
<evidence type="ECO:0000313" key="7">
    <source>
        <dbReference type="EMBL" id="XBH02302.1"/>
    </source>
</evidence>
<dbReference type="InterPro" id="IPR012347">
    <property type="entry name" value="Ferritin-like"/>
</dbReference>
<dbReference type="InterPro" id="IPR009040">
    <property type="entry name" value="Ferritin-like_diiron"/>
</dbReference>
<evidence type="ECO:0000256" key="5">
    <source>
        <dbReference type="ARBA" id="ARBA00023004"/>
    </source>
</evidence>
<evidence type="ECO:0000256" key="4">
    <source>
        <dbReference type="ARBA" id="ARBA00022723"/>
    </source>
</evidence>
<dbReference type="InterPro" id="IPR008331">
    <property type="entry name" value="Ferritin_DPS_dom"/>
</dbReference>
<gene>
    <name evidence="7" type="ORF">V5E97_28795</name>
</gene>
<dbReference type="Gene3D" id="1.20.1260.10">
    <property type="match status" value="1"/>
</dbReference>
<dbReference type="AlphaFoldDB" id="A0AAU7CA11"/>
<sequence>MADKSTGSEHAKAITRAELIALLNEDLSREYQAIIAYVVYSQVLKGAQYMSIAKELEVHAGEELAHALTIAAQIDYLGGQPTVTVKPVKTSEKAEDMLRFDLENENETIRAYRERVRQCEALGEFAIAEHIREILIDEQEHQVDLATALGIDAPDVSRS</sequence>
<keyword evidence="5" id="KW-0408">Iron</keyword>
<proteinExistence type="inferred from homology"/>
<evidence type="ECO:0000256" key="2">
    <source>
        <dbReference type="ARBA" id="ARBA00022434"/>
    </source>
</evidence>
<dbReference type="InterPro" id="IPR009078">
    <property type="entry name" value="Ferritin-like_SF"/>
</dbReference>
<dbReference type="PROSITE" id="PS50905">
    <property type="entry name" value="FERRITIN_LIKE"/>
    <property type="match status" value="1"/>
</dbReference>
<evidence type="ECO:0000256" key="1">
    <source>
        <dbReference type="ARBA" id="ARBA00008093"/>
    </source>
</evidence>
<feature type="domain" description="Ferritin-like diiron" evidence="6">
    <location>
        <begin position="13"/>
        <end position="157"/>
    </location>
</feature>
<keyword evidence="4" id="KW-0479">Metal-binding</keyword>
<name>A0AAU7CA11_9BACT</name>
<dbReference type="GO" id="GO:0006826">
    <property type="term" value="P:iron ion transport"/>
    <property type="evidence" value="ECO:0007669"/>
    <property type="project" value="InterPro"/>
</dbReference>
<dbReference type="Pfam" id="PF00210">
    <property type="entry name" value="Ferritin"/>
    <property type="match status" value="1"/>
</dbReference>